<evidence type="ECO:0000313" key="1">
    <source>
        <dbReference type="EMBL" id="NMZ77939.1"/>
    </source>
</evidence>
<comment type="caution">
    <text evidence="1">The sequence shown here is derived from an EMBL/GenBank/DDBJ whole genome shotgun (WGS) entry which is preliminary data.</text>
</comment>
<name>A0AB36CPJ2_9PSED</name>
<dbReference type="EMBL" id="JAAQXV010000001">
    <property type="protein sequence ID" value="NMZ77939.1"/>
    <property type="molecule type" value="Genomic_DNA"/>
</dbReference>
<protein>
    <submittedName>
        <fullName evidence="1">Uncharacterized protein</fullName>
    </submittedName>
</protein>
<dbReference type="Proteomes" id="UP000548707">
    <property type="component" value="Unassembled WGS sequence"/>
</dbReference>
<accession>A0AB36CPJ2</accession>
<dbReference type="AlphaFoldDB" id="A0AB36CPJ2"/>
<evidence type="ECO:0000313" key="2">
    <source>
        <dbReference type="Proteomes" id="UP000548707"/>
    </source>
</evidence>
<gene>
    <name evidence="1" type="ORF">HBO26_01310</name>
</gene>
<reference evidence="1 2" key="1">
    <citation type="journal article" date="2020" name="Front. Microbiol.">
        <title>Genetic Organization of the aprX-lipA2 Operon Affects the Proteolytic Potential of Pseudomonas Species in Milk.</title>
        <authorList>
            <person name="Maier C."/>
            <person name="Huptas C."/>
            <person name="von Neubeck M."/>
            <person name="Scherer S."/>
            <person name="Wenning M."/>
            <person name="Lucking G."/>
        </authorList>
    </citation>
    <scope>NUCLEOTIDE SEQUENCE [LARGE SCALE GENOMIC DNA]</scope>
    <source>
        <strain evidence="1 2">WS 5114</strain>
    </source>
</reference>
<organism evidence="1 2">
    <name type="scientific">Pseudomonas mandelii</name>
    <dbReference type="NCBI Taxonomy" id="75612"/>
    <lineage>
        <taxon>Bacteria</taxon>
        <taxon>Pseudomonadati</taxon>
        <taxon>Pseudomonadota</taxon>
        <taxon>Gammaproteobacteria</taxon>
        <taxon>Pseudomonadales</taxon>
        <taxon>Pseudomonadaceae</taxon>
        <taxon>Pseudomonas</taxon>
    </lineage>
</organism>
<proteinExistence type="predicted"/>
<sequence length="98" mass="11114">MYTTQRQVGYQAAFASRLTPTAPPITKSQAKKRATEVAQNALRAHYIQKELRLTLMRILPDKKSEPCEKQNHEADCQHPCDHHVVEKHDGSPALALLR</sequence>